<dbReference type="EMBL" id="CM029049">
    <property type="protein sequence ID" value="KAG2574831.1"/>
    <property type="molecule type" value="Genomic_DNA"/>
</dbReference>
<accession>A0A8T0QIH1</accession>
<reference evidence="2" key="1">
    <citation type="submission" date="2020-05" db="EMBL/GenBank/DDBJ databases">
        <title>WGS assembly of Panicum virgatum.</title>
        <authorList>
            <person name="Lovell J.T."/>
            <person name="Jenkins J."/>
            <person name="Shu S."/>
            <person name="Juenger T.E."/>
            <person name="Schmutz J."/>
        </authorList>
    </citation>
    <scope>NUCLEOTIDE SEQUENCE</scope>
    <source>
        <strain evidence="2">AP13</strain>
    </source>
</reference>
<keyword evidence="3" id="KW-1185">Reference proteome</keyword>
<protein>
    <submittedName>
        <fullName evidence="2">Uncharacterized protein</fullName>
    </submittedName>
</protein>
<comment type="caution">
    <text evidence="2">The sequence shown here is derived from an EMBL/GenBank/DDBJ whole genome shotgun (WGS) entry which is preliminary data.</text>
</comment>
<evidence type="ECO:0000313" key="2">
    <source>
        <dbReference type="EMBL" id="KAG2574831.1"/>
    </source>
</evidence>
<sequence length="112" mass="12267">MAAAARSRLRPSQRRMGCRWRNDREYPSGSLLNGSKTLDGCRAEGEGAGSGDRDGEATPVAPRFCSSGIAIHTKALAIFPQVQASAKCCWNLHVPLTQRVYWYAEKSSNHLC</sequence>
<dbReference type="AlphaFoldDB" id="A0A8T0QIH1"/>
<evidence type="ECO:0000256" key="1">
    <source>
        <dbReference type="SAM" id="MobiDB-lite"/>
    </source>
</evidence>
<proteinExistence type="predicted"/>
<evidence type="ECO:0000313" key="3">
    <source>
        <dbReference type="Proteomes" id="UP000823388"/>
    </source>
</evidence>
<feature type="compositionally biased region" description="Basic and acidic residues" evidence="1">
    <location>
        <begin position="39"/>
        <end position="56"/>
    </location>
</feature>
<name>A0A8T0QIH1_PANVG</name>
<dbReference type="Proteomes" id="UP000823388">
    <property type="component" value="Chromosome 7K"/>
</dbReference>
<gene>
    <name evidence="2" type="ORF">PVAP13_7KG351570</name>
</gene>
<feature type="region of interest" description="Disordered" evidence="1">
    <location>
        <begin position="25"/>
        <end position="57"/>
    </location>
</feature>
<organism evidence="2 3">
    <name type="scientific">Panicum virgatum</name>
    <name type="common">Blackwell switchgrass</name>
    <dbReference type="NCBI Taxonomy" id="38727"/>
    <lineage>
        <taxon>Eukaryota</taxon>
        <taxon>Viridiplantae</taxon>
        <taxon>Streptophyta</taxon>
        <taxon>Embryophyta</taxon>
        <taxon>Tracheophyta</taxon>
        <taxon>Spermatophyta</taxon>
        <taxon>Magnoliopsida</taxon>
        <taxon>Liliopsida</taxon>
        <taxon>Poales</taxon>
        <taxon>Poaceae</taxon>
        <taxon>PACMAD clade</taxon>
        <taxon>Panicoideae</taxon>
        <taxon>Panicodae</taxon>
        <taxon>Paniceae</taxon>
        <taxon>Panicinae</taxon>
        <taxon>Panicum</taxon>
        <taxon>Panicum sect. Hiantes</taxon>
    </lineage>
</organism>